<organism evidence="1 2">
    <name type="scientific">Nyssa sinensis</name>
    <dbReference type="NCBI Taxonomy" id="561372"/>
    <lineage>
        <taxon>Eukaryota</taxon>
        <taxon>Viridiplantae</taxon>
        <taxon>Streptophyta</taxon>
        <taxon>Embryophyta</taxon>
        <taxon>Tracheophyta</taxon>
        <taxon>Spermatophyta</taxon>
        <taxon>Magnoliopsida</taxon>
        <taxon>eudicotyledons</taxon>
        <taxon>Gunneridae</taxon>
        <taxon>Pentapetalae</taxon>
        <taxon>asterids</taxon>
        <taxon>Cornales</taxon>
        <taxon>Nyssaceae</taxon>
        <taxon>Nyssa</taxon>
    </lineage>
</organism>
<keyword evidence="2" id="KW-1185">Reference proteome</keyword>
<dbReference type="AlphaFoldDB" id="A0A5J5AFJ2"/>
<protein>
    <submittedName>
        <fullName evidence="1">Uncharacterized protein</fullName>
    </submittedName>
</protein>
<gene>
    <name evidence="1" type="ORF">F0562_033488</name>
</gene>
<sequence>MIASMFELEPLTCQWLCKTERFGVLETTLIPCLESFDSKRLALALKKEFDSSYGPALALHCGNQLRLIRYTFSRWFLVFFNRQSLHPSLQDCC</sequence>
<evidence type="ECO:0000313" key="2">
    <source>
        <dbReference type="Proteomes" id="UP000325577"/>
    </source>
</evidence>
<evidence type="ECO:0000313" key="1">
    <source>
        <dbReference type="EMBL" id="KAA8529024.1"/>
    </source>
</evidence>
<name>A0A5J5AFJ2_9ASTE</name>
<dbReference type="EMBL" id="CM018044">
    <property type="protein sequence ID" value="KAA8529024.1"/>
    <property type="molecule type" value="Genomic_DNA"/>
</dbReference>
<dbReference type="Proteomes" id="UP000325577">
    <property type="component" value="Linkage Group LG20"/>
</dbReference>
<proteinExistence type="predicted"/>
<accession>A0A5J5AFJ2</accession>
<reference evidence="1 2" key="1">
    <citation type="submission" date="2019-09" db="EMBL/GenBank/DDBJ databases">
        <title>A chromosome-level genome assembly of the Chinese tupelo Nyssa sinensis.</title>
        <authorList>
            <person name="Yang X."/>
            <person name="Kang M."/>
            <person name="Yang Y."/>
            <person name="Xiong H."/>
            <person name="Wang M."/>
            <person name="Zhang Z."/>
            <person name="Wang Z."/>
            <person name="Wu H."/>
            <person name="Ma T."/>
            <person name="Liu J."/>
            <person name="Xi Z."/>
        </authorList>
    </citation>
    <scope>NUCLEOTIDE SEQUENCE [LARGE SCALE GENOMIC DNA]</scope>
    <source>
        <strain evidence="1">J267</strain>
        <tissue evidence="1">Leaf</tissue>
    </source>
</reference>